<feature type="region of interest" description="Disordered" evidence="1">
    <location>
        <begin position="955"/>
        <end position="985"/>
    </location>
</feature>
<dbReference type="Gene3D" id="3.30.70.1390">
    <property type="entry name" value="ROC domain from the Parkinson's disease-associated leucine-rich repeat kinase 2"/>
    <property type="match status" value="1"/>
</dbReference>
<evidence type="ECO:0000313" key="3">
    <source>
        <dbReference type="EMBL" id="CAG2249862.1"/>
    </source>
</evidence>
<feature type="domain" description="C2H2-type" evidence="2">
    <location>
        <begin position="1012"/>
        <end position="1034"/>
    </location>
</feature>
<dbReference type="EMBL" id="CAJPWZ010003012">
    <property type="protein sequence ID" value="CAG2249862.1"/>
    <property type="molecule type" value="Genomic_DNA"/>
</dbReference>
<evidence type="ECO:0000256" key="1">
    <source>
        <dbReference type="SAM" id="MobiDB-lite"/>
    </source>
</evidence>
<dbReference type="PROSITE" id="PS00028">
    <property type="entry name" value="ZINC_FINGER_C2H2_1"/>
    <property type="match status" value="1"/>
</dbReference>
<organism evidence="3 4">
    <name type="scientific">Mytilus edulis</name>
    <name type="common">Blue mussel</name>
    <dbReference type="NCBI Taxonomy" id="6550"/>
    <lineage>
        <taxon>Eukaryota</taxon>
        <taxon>Metazoa</taxon>
        <taxon>Spiralia</taxon>
        <taxon>Lophotrochozoa</taxon>
        <taxon>Mollusca</taxon>
        <taxon>Bivalvia</taxon>
        <taxon>Autobranchia</taxon>
        <taxon>Pteriomorphia</taxon>
        <taxon>Mytilida</taxon>
        <taxon>Mytiloidea</taxon>
        <taxon>Mytilidae</taxon>
        <taxon>Mytilinae</taxon>
        <taxon>Mytilus</taxon>
    </lineage>
</organism>
<dbReference type="PANTHER" id="PTHR33845:SF1">
    <property type="entry name" value="C2H2-TYPE DOMAIN-CONTAINING PROTEIN"/>
    <property type="match status" value="1"/>
</dbReference>
<dbReference type="OrthoDB" id="6118669at2759"/>
<dbReference type="InterPro" id="IPR013087">
    <property type="entry name" value="Znf_C2H2_type"/>
</dbReference>
<protein>
    <recommendedName>
        <fullName evidence="2">C2H2-type domain-containing protein</fullName>
    </recommendedName>
</protein>
<comment type="caution">
    <text evidence="3">The sequence shown here is derived from an EMBL/GenBank/DDBJ whole genome shotgun (WGS) entry which is preliminary data.</text>
</comment>
<accession>A0A8S3V002</accession>
<sequence>MVMSSAREGKYKQNSVPIDIWDFGGQKDYYMTHQLFITSRGIFVLVFNGSLKLHKHMPDLSFYQDISANQPSQKMEGINDSCSFSRLGDCSGHIIHFLDCQKDVVAHLRYLKVCTTGSNVNEQDLILYRAGLFDVDAACRQLLLICQAHRDSLGTYWKTNSSKCAYPVHSSKCKGDRAIDFKTSKELFFLYQSLIPVGSGICKPCRTSHPHVISTRSQMYRTTSYGDDTESIELANLDIYHEFEDDKDDSCNNNTSTKNYEYATEKEEHFTLASCSQTSDCASYFFPTQSTATVSSHEEWEPEMSGLEKVNAVIKLVSDGSFPLLRSQLTIPWESASKRTQSYYLKKADDLVLGTLQLIAPNQSDTLFKSIVQKNKTVNLDCPDNYLPSMIAAYQEADSPYLKRQILSLFASKYSKEALLTAIPGLTKHKIEAARKYGKVKETELLDQDHNMTAKLPIEKVQHFVSFVSQPQYVQDVAFGERILKLSTGQKIHIPDVVRTVIGSRIISSYKAYCSESNFEPLGRSSLYNILKQCSASQRKSLSGLDNTTADGITSFDKLISLTDNMEDFTQNEVHDFKDIQRRLRASKRYLSCDYRWHVEKSSKVADHCMHYALSDSNVKDLQEKCDHTHDECCELCTDMSSVIDDLEQIVIDGTFPSEEMKTEYLHDFQSCKEKVFQWKQHVLRTVSQEQAKHLVLENLLPNEIFIVMDWAMKFLPWFDREKQTDFYGKKGINWHVSVVLSRGIDMKINTDCYVHLFDSIPQGWYAVASIIESLLNCIKSKDETKDTVYLRSDNASCYHCGPLMAAIPEISQRTGLNISRYDFSEAQSGKDICDRRTAPMKIHAKRFGNEGNNITTAEELKRALESYSGIMNTHVYVAEVDFSAQTMKKCSIPNINMYNNFSFEIGGLRMWQAYDVGIGVFISSRDLKKMSNGKQDETNLKILEMPKVTRIGKSKIRPRKSLKRKHSETNNEKERNETGDVEDNIEEINEENTEENAASHEQMNETDDYTCGECGLTFVSLHEYNIHQDIGNHKIRHADRVKTFWSSKCTNIKESMTSVFSKATDDQTPQSKTQCSLHSGWSLKGRRMNKRFSIAVKDYLLNLFMEGEQTGRKYTPTEASKKIRAVRDENGNRLFLPEEWLSSQQVQGLFSRFVNQSGKIPKEESDDELNDAIIEITRQENELALIHSICQ</sequence>
<reference evidence="3" key="1">
    <citation type="submission" date="2021-03" db="EMBL/GenBank/DDBJ databases">
        <authorList>
            <person name="Bekaert M."/>
        </authorList>
    </citation>
    <scope>NUCLEOTIDE SEQUENCE</scope>
</reference>
<feature type="compositionally biased region" description="Basic residues" evidence="1">
    <location>
        <begin position="955"/>
        <end position="967"/>
    </location>
</feature>
<dbReference type="PANTHER" id="PTHR33845">
    <property type="entry name" value="C2H2-TYPE DOMAIN-CONTAINING PROTEIN"/>
    <property type="match status" value="1"/>
</dbReference>
<gene>
    <name evidence="3" type="ORF">MEDL_61611</name>
</gene>
<name>A0A8S3V002_MYTED</name>
<evidence type="ECO:0000259" key="2">
    <source>
        <dbReference type="PROSITE" id="PS00028"/>
    </source>
</evidence>
<proteinExistence type="predicted"/>
<dbReference type="AlphaFoldDB" id="A0A8S3V002"/>
<evidence type="ECO:0000313" key="4">
    <source>
        <dbReference type="Proteomes" id="UP000683360"/>
    </source>
</evidence>
<dbReference type="Proteomes" id="UP000683360">
    <property type="component" value="Unassembled WGS sequence"/>
</dbReference>
<keyword evidence="4" id="KW-1185">Reference proteome</keyword>
<feature type="compositionally biased region" description="Basic and acidic residues" evidence="1">
    <location>
        <begin position="968"/>
        <end position="979"/>
    </location>
</feature>